<evidence type="ECO:0000259" key="1">
    <source>
        <dbReference type="Pfam" id="PF09722"/>
    </source>
</evidence>
<dbReference type="GO" id="GO:0003677">
    <property type="term" value="F:DNA binding"/>
    <property type="evidence" value="ECO:0007669"/>
    <property type="project" value="InterPro"/>
</dbReference>
<protein>
    <submittedName>
        <fullName evidence="3">Uncharacterized protein</fullName>
    </submittedName>
</protein>
<feature type="domain" description="Antitoxin Xre-like helix-turn-helix" evidence="2">
    <location>
        <begin position="26"/>
        <end position="89"/>
    </location>
</feature>
<dbReference type="InterPro" id="IPR024467">
    <property type="entry name" value="Xre/MbcA/ParS-like_toxin-bd"/>
</dbReference>
<dbReference type="InterPro" id="IPR046847">
    <property type="entry name" value="Xre-like_HTH"/>
</dbReference>
<proteinExistence type="predicted"/>
<reference evidence="3" key="1">
    <citation type="journal article" date="2015" name="Nature">
        <title>Complex archaea that bridge the gap between prokaryotes and eukaryotes.</title>
        <authorList>
            <person name="Spang A."/>
            <person name="Saw J.H."/>
            <person name="Jorgensen S.L."/>
            <person name="Zaremba-Niedzwiedzka K."/>
            <person name="Martijn J."/>
            <person name="Lind A.E."/>
            <person name="van Eijk R."/>
            <person name="Schleper C."/>
            <person name="Guy L."/>
            <person name="Ettema T.J."/>
        </authorList>
    </citation>
    <scope>NUCLEOTIDE SEQUENCE</scope>
</reference>
<accession>A0A0F9BA89</accession>
<name>A0A0F9BA89_9ZZZZ</name>
<dbReference type="Pfam" id="PF20432">
    <property type="entry name" value="Xre-like-HTH"/>
    <property type="match status" value="1"/>
</dbReference>
<dbReference type="Pfam" id="PF09722">
    <property type="entry name" value="Xre_MbcA_ParS_C"/>
    <property type="match status" value="1"/>
</dbReference>
<sequence length="171" mass="18640">MRLAILPEDARQTGDAALVRIGAGDRARVSGPGLRAFRAIADRWALSEKQRLTLLGEPARSTYHQWMKKAQARAPLTLPLDTLLRISAVLGVHKALSILFVHEGEAMTWLKGPHEALVFAHQSPLEVMLSGTQDGILTVRRYLDGWRGGLHGGPAPDSGVAPVRVEDLVFI</sequence>
<evidence type="ECO:0000259" key="2">
    <source>
        <dbReference type="Pfam" id="PF20432"/>
    </source>
</evidence>
<evidence type="ECO:0000313" key="3">
    <source>
        <dbReference type="EMBL" id="KKL18869.1"/>
    </source>
</evidence>
<organism evidence="3">
    <name type="scientific">marine sediment metagenome</name>
    <dbReference type="NCBI Taxonomy" id="412755"/>
    <lineage>
        <taxon>unclassified sequences</taxon>
        <taxon>metagenomes</taxon>
        <taxon>ecological metagenomes</taxon>
    </lineage>
</organism>
<gene>
    <name evidence="3" type="ORF">LCGC14_2471220</name>
</gene>
<dbReference type="AlphaFoldDB" id="A0A0F9BA89"/>
<dbReference type="EMBL" id="LAZR01038700">
    <property type="protein sequence ID" value="KKL18869.1"/>
    <property type="molecule type" value="Genomic_DNA"/>
</dbReference>
<feature type="domain" description="Antitoxin Xre/MbcA/ParS-like toxin-binding" evidence="1">
    <location>
        <begin position="96"/>
        <end position="149"/>
    </location>
</feature>
<comment type="caution">
    <text evidence="3">The sequence shown here is derived from an EMBL/GenBank/DDBJ whole genome shotgun (WGS) entry which is preliminary data.</text>
</comment>